<organism evidence="1 2">
    <name type="scientific">Lutibaculum baratangense AMV1</name>
    <dbReference type="NCBI Taxonomy" id="631454"/>
    <lineage>
        <taxon>Bacteria</taxon>
        <taxon>Pseudomonadati</taxon>
        <taxon>Pseudomonadota</taxon>
        <taxon>Alphaproteobacteria</taxon>
        <taxon>Hyphomicrobiales</taxon>
        <taxon>Tepidamorphaceae</taxon>
        <taxon>Lutibaculum</taxon>
    </lineage>
</organism>
<gene>
    <name evidence="1" type="ORF">N177_2444</name>
</gene>
<protein>
    <submittedName>
        <fullName evidence="1">Uncharacterized protein</fullName>
    </submittedName>
</protein>
<sequence>MISGSAGKGDVPLVIDGLLGFSEVYFKKIHCNEDEVDNYPLTHTL</sequence>
<evidence type="ECO:0000313" key="2">
    <source>
        <dbReference type="Proteomes" id="UP000017819"/>
    </source>
</evidence>
<name>V4TDV3_9HYPH</name>
<reference evidence="1 2" key="1">
    <citation type="journal article" date="2014" name="Genome Announc.">
        <title>Draft Genome Sequence of Lutibaculum baratangense Strain AMV1T, Isolated from a Mud Volcano in Andamans, India.</title>
        <authorList>
            <person name="Singh A."/>
            <person name="Sreenivas A."/>
            <person name="Sathyanarayana Reddy G."/>
            <person name="Pinnaka A.K."/>
            <person name="Shivaji S."/>
        </authorList>
    </citation>
    <scope>NUCLEOTIDE SEQUENCE [LARGE SCALE GENOMIC DNA]</scope>
    <source>
        <strain evidence="1 2">AMV1</strain>
    </source>
</reference>
<comment type="caution">
    <text evidence="1">The sequence shown here is derived from an EMBL/GenBank/DDBJ whole genome shotgun (WGS) entry which is preliminary data.</text>
</comment>
<dbReference type="Proteomes" id="UP000017819">
    <property type="component" value="Unassembled WGS sequence"/>
</dbReference>
<dbReference type="EMBL" id="AWXZ01000032">
    <property type="protein sequence ID" value="ESR24398.1"/>
    <property type="molecule type" value="Genomic_DNA"/>
</dbReference>
<accession>V4TDV3</accession>
<proteinExistence type="predicted"/>
<dbReference type="AlphaFoldDB" id="V4TDV3"/>
<evidence type="ECO:0000313" key="1">
    <source>
        <dbReference type="EMBL" id="ESR24398.1"/>
    </source>
</evidence>
<keyword evidence="2" id="KW-1185">Reference proteome</keyword>